<dbReference type="SMART" id="SM00387">
    <property type="entry name" value="HATPase_c"/>
    <property type="match status" value="1"/>
</dbReference>
<dbReference type="InterPro" id="IPR011006">
    <property type="entry name" value="CheY-like_superfamily"/>
</dbReference>
<evidence type="ECO:0000256" key="1">
    <source>
        <dbReference type="ARBA" id="ARBA00000085"/>
    </source>
</evidence>
<organism evidence="11 12">
    <name type="scientific">Azospirillum oleiclasticum</name>
    <dbReference type="NCBI Taxonomy" id="2735135"/>
    <lineage>
        <taxon>Bacteria</taxon>
        <taxon>Pseudomonadati</taxon>
        <taxon>Pseudomonadota</taxon>
        <taxon>Alphaproteobacteria</taxon>
        <taxon>Rhodospirillales</taxon>
        <taxon>Azospirillaceae</taxon>
        <taxon>Azospirillum</taxon>
    </lineage>
</organism>
<dbReference type="InterPro" id="IPR036890">
    <property type="entry name" value="HATPase_C_sf"/>
</dbReference>
<keyword evidence="12" id="KW-1185">Reference proteome</keyword>
<evidence type="ECO:0000256" key="3">
    <source>
        <dbReference type="ARBA" id="ARBA00022553"/>
    </source>
</evidence>
<evidence type="ECO:0000313" key="11">
    <source>
        <dbReference type="EMBL" id="NYZ23845.1"/>
    </source>
</evidence>
<dbReference type="CDD" id="cd00075">
    <property type="entry name" value="HATPase"/>
    <property type="match status" value="1"/>
</dbReference>
<dbReference type="Gene3D" id="3.40.50.2300">
    <property type="match status" value="1"/>
</dbReference>
<keyword evidence="5" id="KW-0418">Kinase</keyword>
<evidence type="ECO:0000256" key="8">
    <source>
        <dbReference type="SAM" id="MobiDB-lite"/>
    </source>
</evidence>
<dbReference type="Proteomes" id="UP000584642">
    <property type="component" value="Unassembled WGS sequence"/>
</dbReference>
<accession>A0ABX2TJC0</accession>
<dbReference type="SUPFAM" id="SSF52172">
    <property type="entry name" value="CheY-like"/>
    <property type="match status" value="1"/>
</dbReference>
<proteinExistence type="predicted"/>
<dbReference type="InterPro" id="IPR003661">
    <property type="entry name" value="HisK_dim/P_dom"/>
</dbReference>
<dbReference type="PANTHER" id="PTHR43711:SF1">
    <property type="entry name" value="HISTIDINE KINASE 1"/>
    <property type="match status" value="1"/>
</dbReference>
<dbReference type="Pfam" id="PF00512">
    <property type="entry name" value="HisKA"/>
    <property type="match status" value="1"/>
</dbReference>
<dbReference type="InterPro" id="IPR050736">
    <property type="entry name" value="Sensor_HK_Regulatory"/>
</dbReference>
<evidence type="ECO:0000256" key="6">
    <source>
        <dbReference type="ARBA" id="ARBA00023012"/>
    </source>
</evidence>
<feature type="domain" description="Histidine kinase" evidence="9">
    <location>
        <begin position="372"/>
        <end position="586"/>
    </location>
</feature>
<dbReference type="InterPro" id="IPR004358">
    <property type="entry name" value="Sig_transdc_His_kin-like_C"/>
</dbReference>
<dbReference type="EMBL" id="JABFDB010000032">
    <property type="protein sequence ID" value="NYZ23845.1"/>
    <property type="molecule type" value="Genomic_DNA"/>
</dbReference>
<evidence type="ECO:0000256" key="4">
    <source>
        <dbReference type="ARBA" id="ARBA00022679"/>
    </source>
</evidence>
<dbReference type="EC" id="2.7.13.3" evidence="2"/>
<keyword evidence="3 7" id="KW-0597">Phosphoprotein</keyword>
<dbReference type="PROSITE" id="PS50109">
    <property type="entry name" value="HIS_KIN"/>
    <property type="match status" value="1"/>
</dbReference>
<dbReference type="InterPro" id="IPR021800">
    <property type="entry name" value="DUF3369"/>
</dbReference>
<keyword evidence="4" id="KW-0808">Transferase</keyword>
<dbReference type="Gene3D" id="1.10.287.130">
    <property type="match status" value="1"/>
</dbReference>
<dbReference type="PROSITE" id="PS50110">
    <property type="entry name" value="RESPONSE_REGULATORY"/>
    <property type="match status" value="1"/>
</dbReference>
<dbReference type="Pfam" id="PF11849">
    <property type="entry name" value="DUF3369"/>
    <property type="match status" value="1"/>
</dbReference>
<dbReference type="SUPFAM" id="SSF47384">
    <property type="entry name" value="Homodimeric domain of signal transducing histidine kinase"/>
    <property type="match status" value="1"/>
</dbReference>
<dbReference type="SUPFAM" id="SSF55874">
    <property type="entry name" value="ATPase domain of HSP90 chaperone/DNA topoisomerase II/histidine kinase"/>
    <property type="match status" value="1"/>
</dbReference>
<dbReference type="InterPro" id="IPR001789">
    <property type="entry name" value="Sig_transdc_resp-reg_receiver"/>
</dbReference>
<dbReference type="Pfam" id="PF02518">
    <property type="entry name" value="HATPase_c"/>
    <property type="match status" value="1"/>
</dbReference>
<feature type="region of interest" description="Disordered" evidence="8">
    <location>
        <begin position="1"/>
        <end position="23"/>
    </location>
</feature>
<dbReference type="SMART" id="SM00388">
    <property type="entry name" value="HisKA"/>
    <property type="match status" value="1"/>
</dbReference>
<name>A0ABX2TJC0_9PROT</name>
<keyword evidence="6" id="KW-0902">Two-component regulatory system</keyword>
<sequence>MVMDDLLFGPDDDQPGQDDAGATPAAEPWTILVVDDEPQVHAMTSVLLRDFEFEGRPFQIVSALSAAEARRTLAIRPDFPVALIDVVMEQEDAGLRLVRHIREDLGNHRMRIILRTGQPGQAPEREVVVGYDINDYKSKTELTAQKLYTSLVSGLRAWRDIVTIERQRQGLERILSASSRLFATRSMRALVEGMVEQLARVVDHVEGGAILACRPTDRADRSRALTIIAGTGRHAAHVGVPATDALPVDAVAAIAEAFATETSRFGEHRCVLVFRTLEHGTTVFALDRPEPYSLDEQRLLEVFCQRMSVGFDNVCLYEDLVTLNQTLERRVADRTAELAANQKALILAKERAELALERELQAKHEQRQFLAMVSHEFRTPLAVIDSAAQLLTRRAQTTDTGMLDRLGAIRMGVQRLTMLIDSYLTDERLQSGNMVPDFGTVDPRALVRSTLEPFLLAYPGHQFDTALDGLPAALYGDGHLLGLVLVNLINNAIKYSESPARITVSGGCDGVNLYLEVADRGCGIPENERARVFDRFFRGTNAGGVPGTGIGLHTVQQIVQLHGGAIRVDSRVGQGTAFRVLLPLATE</sequence>
<comment type="catalytic activity">
    <reaction evidence="1">
        <text>ATP + protein L-histidine = ADP + protein N-phospho-L-histidine.</text>
        <dbReference type="EC" id="2.7.13.3"/>
    </reaction>
</comment>
<evidence type="ECO:0000256" key="2">
    <source>
        <dbReference type="ARBA" id="ARBA00012438"/>
    </source>
</evidence>
<comment type="caution">
    <text evidence="11">The sequence shown here is derived from an EMBL/GenBank/DDBJ whole genome shotgun (WGS) entry which is preliminary data.</text>
</comment>
<dbReference type="Gene3D" id="3.30.565.10">
    <property type="entry name" value="Histidine kinase-like ATPase, C-terminal domain"/>
    <property type="match status" value="1"/>
</dbReference>
<evidence type="ECO:0000259" key="10">
    <source>
        <dbReference type="PROSITE" id="PS50110"/>
    </source>
</evidence>
<dbReference type="InterPro" id="IPR005467">
    <property type="entry name" value="His_kinase_dom"/>
</dbReference>
<gene>
    <name evidence="11" type="ORF">HND93_29440</name>
</gene>
<dbReference type="InterPro" id="IPR036097">
    <property type="entry name" value="HisK_dim/P_sf"/>
</dbReference>
<protein>
    <recommendedName>
        <fullName evidence="2">histidine kinase</fullName>
        <ecNumber evidence="2">2.7.13.3</ecNumber>
    </recommendedName>
</protein>
<evidence type="ECO:0000313" key="12">
    <source>
        <dbReference type="Proteomes" id="UP000584642"/>
    </source>
</evidence>
<evidence type="ECO:0000259" key="9">
    <source>
        <dbReference type="PROSITE" id="PS50109"/>
    </source>
</evidence>
<evidence type="ECO:0000256" key="5">
    <source>
        <dbReference type="ARBA" id="ARBA00022777"/>
    </source>
</evidence>
<dbReference type="PRINTS" id="PR00344">
    <property type="entry name" value="BCTRLSENSOR"/>
</dbReference>
<feature type="modified residue" description="4-aspartylphosphate" evidence="7">
    <location>
        <position position="85"/>
    </location>
</feature>
<feature type="domain" description="Response regulatory" evidence="10">
    <location>
        <begin position="30"/>
        <end position="154"/>
    </location>
</feature>
<reference evidence="11 12" key="1">
    <citation type="submission" date="2020-05" db="EMBL/GenBank/DDBJ databases">
        <title>Azospirillum oleiclasticum sp. nov, a nitrogen-fixing and heavy crude oil-emulsifying bacterium isolated from the crude oil of Yumen Oilfield.</title>
        <authorList>
            <person name="Wu D."/>
            <person name="Cai M."/>
            <person name="Zhang X."/>
        </authorList>
    </citation>
    <scope>NUCLEOTIDE SEQUENCE [LARGE SCALE GENOMIC DNA]</scope>
    <source>
        <strain evidence="11 12">ROY-1-1-2</strain>
    </source>
</reference>
<evidence type="ECO:0000256" key="7">
    <source>
        <dbReference type="PROSITE-ProRule" id="PRU00169"/>
    </source>
</evidence>
<dbReference type="PANTHER" id="PTHR43711">
    <property type="entry name" value="TWO-COMPONENT HISTIDINE KINASE"/>
    <property type="match status" value="1"/>
</dbReference>
<dbReference type="CDD" id="cd00082">
    <property type="entry name" value="HisKA"/>
    <property type="match status" value="1"/>
</dbReference>
<dbReference type="InterPro" id="IPR003594">
    <property type="entry name" value="HATPase_dom"/>
</dbReference>